<dbReference type="HOGENOM" id="CLU_451957_0_0_1"/>
<dbReference type="GO" id="GO:0005524">
    <property type="term" value="F:ATP binding"/>
    <property type="evidence" value="ECO:0007669"/>
    <property type="project" value="InterPro"/>
</dbReference>
<evidence type="ECO:0000313" key="2">
    <source>
        <dbReference type="EMBL" id="KDQ14419.1"/>
    </source>
</evidence>
<protein>
    <recommendedName>
        <fullName evidence="1">Protein kinase domain-containing protein</fullName>
    </recommendedName>
</protein>
<dbReference type="Proteomes" id="UP000027195">
    <property type="component" value="Unassembled WGS sequence"/>
</dbReference>
<reference evidence="3" key="1">
    <citation type="journal article" date="2014" name="Proc. Natl. Acad. Sci. U.S.A.">
        <title>Extensive sampling of basidiomycete genomes demonstrates inadequacy of the white-rot/brown-rot paradigm for wood decay fungi.</title>
        <authorList>
            <person name="Riley R."/>
            <person name="Salamov A.A."/>
            <person name="Brown D.W."/>
            <person name="Nagy L.G."/>
            <person name="Floudas D."/>
            <person name="Held B.W."/>
            <person name="Levasseur A."/>
            <person name="Lombard V."/>
            <person name="Morin E."/>
            <person name="Otillar R."/>
            <person name="Lindquist E.A."/>
            <person name="Sun H."/>
            <person name="LaButti K.M."/>
            <person name="Schmutz J."/>
            <person name="Jabbour D."/>
            <person name="Luo H."/>
            <person name="Baker S.E."/>
            <person name="Pisabarro A.G."/>
            <person name="Walton J.D."/>
            <person name="Blanchette R.A."/>
            <person name="Henrissat B."/>
            <person name="Martin F."/>
            <person name="Cullen D."/>
            <person name="Hibbett D.S."/>
            <person name="Grigoriev I.V."/>
        </authorList>
    </citation>
    <scope>NUCLEOTIDE SEQUENCE [LARGE SCALE GENOMIC DNA]</scope>
    <source>
        <strain evidence="3">FD-172 SS1</strain>
    </source>
</reference>
<dbReference type="PANTHER" id="PTHR38248">
    <property type="entry name" value="FUNK1 6"/>
    <property type="match status" value="1"/>
</dbReference>
<dbReference type="SUPFAM" id="SSF56112">
    <property type="entry name" value="Protein kinase-like (PK-like)"/>
    <property type="match status" value="1"/>
</dbReference>
<keyword evidence="3" id="KW-1185">Reference proteome</keyword>
<feature type="domain" description="Protein kinase" evidence="1">
    <location>
        <begin position="237"/>
        <end position="604"/>
    </location>
</feature>
<dbReference type="Pfam" id="PF17667">
    <property type="entry name" value="Pkinase_fungal"/>
    <property type="match status" value="1"/>
</dbReference>
<dbReference type="Gene3D" id="1.10.510.10">
    <property type="entry name" value="Transferase(Phosphotransferase) domain 1"/>
    <property type="match status" value="1"/>
</dbReference>
<dbReference type="InterPro" id="IPR040976">
    <property type="entry name" value="Pkinase_fungal"/>
</dbReference>
<dbReference type="EMBL" id="KL198037">
    <property type="protein sequence ID" value="KDQ14419.1"/>
    <property type="molecule type" value="Genomic_DNA"/>
</dbReference>
<dbReference type="PANTHER" id="PTHR38248:SF2">
    <property type="entry name" value="FUNK1 11"/>
    <property type="match status" value="1"/>
</dbReference>
<accession>A0A067MFZ2</accession>
<dbReference type="InterPro" id="IPR011009">
    <property type="entry name" value="Kinase-like_dom_sf"/>
</dbReference>
<evidence type="ECO:0000313" key="3">
    <source>
        <dbReference type="Proteomes" id="UP000027195"/>
    </source>
</evidence>
<proteinExistence type="predicted"/>
<gene>
    <name evidence="2" type="ORF">BOTBODRAFT_187790</name>
</gene>
<dbReference type="OrthoDB" id="2801804at2759"/>
<evidence type="ECO:0000259" key="1">
    <source>
        <dbReference type="PROSITE" id="PS50011"/>
    </source>
</evidence>
<sequence>MLKQDCDKYRTRAPITRDERSFECSVYAEVAYTGLARKFEKWGSGPMPVLAFIDAFLPQPETGATPPDMPSPAGAFDRIPADVEHENEIYEPLIAALNETVGTIPRCPGFYFRATRQRLRRRYAPIRAMQESFGQVKLSSCEVFRDPPPTDAPADTTFLTFSTDDIYDGYDECQALSQNIRYASTILAEQHRWFLLSILVTGRMVRFMRWDRAGAVVSGAFDCVENPEPLCLFLWRYAHFDDIGRGYDPTVQWATQEEEDLFTTAVRAYVGGHSDESEVEATVKTHYEEGRVAVIKIYDEAAEERYRRCIVSRPVAAPFTVFGRATRGYWAVDADTGKVGFLKDTWRLCKGPLITEGEVLRILQGAQVRNVPGLICHGDVGGIPGVSDQRTRTNDYITCSWARQSSHLRITPRVHYRMFSAPAGYPLSSFKDSRELLKCARDVYHTIIDAYHRLELFHRDISMGNIIIVRDEHRAPTAYLIDWELSPMVQPGWLDHVELRGTLQYKSARLLAGLYESPYDAYDDLESIFWVFLYAIFKFKFWKARAVIQPMGDLPARNIECHSLPVVAWLSSHLLRKVDRTWEEARAVSSTQGTAKDTPALTPF</sequence>
<dbReference type="InParanoid" id="A0A067MFZ2"/>
<dbReference type="GO" id="GO:0004672">
    <property type="term" value="F:protein kinase activity"/>
    <property type="evidence" value="ECO:0007669"/>
    <property type="project" value="InterPro"/>
</dbReference>
<organism evidence="2 3">
    <name type="scientific">Botryobasidium botryosum (strain FD-172 SS1)</name>
    <dbReference type="NCBI Taxonomy" id="930990"/>
    <lineage>
        <taxon>Eukaryota</taxon>
        <taxon>Fungi</taxon>
        <taxon>Dikarya</taxon>
        <taxon>Basidiomycota</taxon>
        <taxon>Agaricomycotina</taxon>
        <taxon>Agaricomycetes</taxon>
        <taxon>Cantharellales</taxon>
        <taxon>Botryobasidiaceae</taxon>
        <taxon>Botryobasidium</taxon>
    </lineage>
</organism>
<name>A0A067MFZ2_BOTB1</name>
<dbReference type="InterPro" id="IPR000719">
    <property type="entry name" value="Prot_kinase_dom"/>
</dbReference>
<dbReference type="PROSITE" id="PS50011">
    <property type="entry name" value="PROTEIN_KINASE_DOM"/>
    <property type="match status" value="1"/>
</dbReference>
<dbReference type="AlphaFoldDB" id="A0A067MFZ2"/>